<sequence length="46" mass="5568">FLQRGPPRRTANPRYRRPGRLPGRLLRPDTHPRPRQPRLARNRKTM</sequence>
<accession>A0A383BFW1</accession>
<feature type="non-terminal residue" evidence="2">
    <location>
        <position position="1"/>
    </location>
</feature>
<protein>
    <submittedName>
        <fullName evidence="2">Uncharacterized protein</fullName>
    </submittedName>
</protein>
<dbReference type="EMBL" id="UINC01200054">
    <property type="protein sequence ID" value="SVE18764.1"/>
    <property type="molecule type" value="Genomic_DNA"/>
</dbReference>
<gene>
    <name evidence="2" type="ORF">METZ01_LOCUS471618</name>
</gene>
<name>A0A383BFW1_9ZZZZ</name>
<evidence type="ECO:0000313" key="2">
    <source>
        <dbReference type="EMBL" id="SVE18764.1"/>
    </source>
</evidence>
<dbReference type="AlphaFoldDB" id="A0A383BFW1"/>
<feature type="non-terminal residue" evidence="2">
    <location>
        <position position="46"/>
    </location>
</feature>
<organism evidence="2">
    <name type="scientific">marine metagenome</name>
    <dbReference type="NCBI Taxonomy" id="408172"/>
    <lineage>
        <taxon>unclassified sequences</taxon>
        <taxon>metagenomes</taxon>
        <taxon>ecological metagenomes</taxon>
    </lineage>
</organism>
<evidence type="ECO:0000256" key="1">
    <source>
        <dbReference type="SAM" id="MobiDB-lite"/>
    </source>
</evidence>
<feature type="compositionally biased region" description="Basic residues" evidence="1">
    <location>
        <begin position="33"/>
        <end position="46"/>
    </location>
</feature>
<feature type="region of interest" description="Disordered" evidence="1">
    <location>
        <begin position="1"/>
        <end position="46"/>
    </location>
</feature>
<reference evidence="2" key="1">
    <citation type="submission" date="2018-05" db="EMBL/GenBank/DDBJ databases">
        <authorList>
            <person name="Lanie J.A."/>
            <person name="Ng W.-L."/>
            <person name="Kazmierczak K.M."/>
            <person name="Andrzejewski T.M."/>
            <person name="Davidsen T.M."/>
            <person name="Wayne K.J."/>
            <person name="Tettelin H."/>
            <person name="Glass J.I."/>
            <person name="Rusch D."/>
            <person name="Podicherti R."/>
            <person name="Tsui H.-C.T."/>
            <person name="Winkler M.E."/>
        </authorList>
    </citation>
    <scope>NUCLEOTIDE SEQUENCE</scope>
</reference>
<proteinExistence type="predicted"/>